<dbReference type="InterPro" id="IPR006656">
    <property type="entry name" value="Mopterin_OxRdtase"/>
</dbReference>
<evidence type="ECO:0000259" key="8">
    <source>
        <dbReference type="Pfam" id="PF01568"/>
    </source>
</evidence>
<dbReference type="Gene3D" id="3.40.50.740">
    <property type="match status" value="1"/>
</dbReference>
<dbReference type="EMBL" id="PDHH01000003">
    <property type="protein sequence ID" value="PSM52190.1"/>
    <property type="molecule type" value="Genomic_DNA"/>
</dbReference>
<keyword evidence="4" id="KW-0574">Periplasm</keyword>
<dbReference type="NCBIfam" id="TIGR00509">
    <property type="entry name" value="bisC_fam"/>
    <property type="match status" value="1"/>
</dbReference>
<evidence type="ECO:0000313" key="11">
    <source>
        <dbReference type="Proteomes" id="UP000240535"/>
    </source>
</evidence>
<feature type="binding site" evidence="6">
    <location>
        <position position="555"/>
    </location>
    <ligand>
        <name>Mo-bis(molybdopterin guanine dinucleotide)</name>
        <dbReference type="ChEBI" id="CHEBI:60539"/>
    </ligand>
</feature>
<feature type="binding site" evidence="6">
    <location>
        <position position="482"/>
    </location>
    <ligand>
        <name>Mo-bis(molybdopterin guanine dinucleotide)</name>
        <dbReference type="ChEBI" id="CHEBI:60539"/>
    </ligand>
</feature>
<proteinExistence type="inferred from homology"/>
<feature type="binding site" evidence="6">
    <location>
        <position position="525"/>
    </location>
    <ligand>
        <name>Mo-bis(molybdopterin guanine dinucleotide)</name>
        <dbReference type="ChEBI" id="CHEBI:60539"/>
    </ligand>
</feature>
<dbReference type="GO" id="GO:0043546">
    <property type="term" value="F:molybdopterin cofactor binding"/>
    <property type="evidence" value="ECO:0007669"/>
    <property type="project" value="InterPro"/>
</dbReference>
<dbReference type="Gene3D" id="2.40.40.20">
    <property type="match status" value="1"/>
</dbReference>
<keyword evidence="2 6" id="KW-0500">Molybdenum</keyword>
<dbReference type="AlphaFoldDB" id="A0A2P8R124"/>
<evidence type="ECO:0000259" key="9">
    <source>
        <dbReference type="Pfam" id="PF18364"/>
    </source>
</evidence>
<organism evidence="10 11">
    <name type="scientific">Campylobacter blaseri</name>
    <dbReference type="NCBI Taxonomy" id="2042961"/>
    <lineage>
        <taxon>Bacteria</taxon>
        <taxon>Pseudomonadati</taxon>
        <taxon>Campylobacterota</taxon>
        <taxon>Epsilonproteobacteria</taxon>
        <taxon>Campylobacterales</taxon>
        <taxon>Campylobacteraceae</taxon>
        <taxon>Campylobacter</taxon>
    </lineage>
</organism>
<dbReference type="PANTHER" id="PTHR43742">
    <property type="entry name" value="TRIMETHYLAMINE-N-OXIDE REDUCTASE"/>
    <property type="match status" value="1"/>
</dbReference>
<dbReference type="SUPFAM" id="SSF53706">
    <property type="entry name" value="Formate dehydrogenase/DMSO reductase, domains 1-3"/>
    <property type="match status" value="1"/>
</dbReference>
<dbReference type="CDD" id="cd02793">
    <property type="entry name" value="MopB_CT_DMSOR-BSOR-TMAOR"/>
    <property type="match status" value="1"/>
</dbReference>
<dbReference type="InterPro" id="IPR041954">
    <property type="entry name" value="CT_DMSOR/BSOR/TMAOR"/>
</dbReference>
<keyword evidence="5" id="KW-0560">Oxidoreductase</keyword>
<dbReference type="InterPro" id="IPR050612">
    <property type="entry name" value="Prok_Mopterin_Oxidored"/>
</dbReference>
<evidence type="ECO:0000256" key="1">
    <source>
        <dbReference type="ARBA" id="ARBA00010312"/>
    </source>
</evidence>
<dbReference type="SUPFAM" id="SSF50692">
    <property type="entry name" value="ADC-like"/>
    <property type="match status" value="1"/>
</dbReference>
<evidence type="ECO:0000313" key="10">
    <source>
        <dbReference type="EMBL" id="PSM52190.1"/>
    </source>
</evidence>
<evidence type="ECO:0000256" key="6">
    <source>
        <dbReference type="PIRSR" id="PIRSR606658-1"/>
    </source>
</evidence>
<dbReference type="PROSITE" id="PS00932">
    <property type="entry name" value="MOLYBDOPTERIN_PROK_3"/>
    <property type="match status" value="1"/>
</dbReference>
<comment type="cofactor">
    <cofactor evidence="6">
        <name>Mo-bis(molybdopterin guanine dinucleotide)</name>
        <dbReference type="ChEBI" id="CHEBI:60539"/>
    </cofactor>
    <text evidence="6">Binds 1 molybdenum-bis(molybdopterin guanine dinucleotide) (Mo-bis-MGD) cofactor per subunit.</text>
</comment>
<dbReference type="GO" id="GO:0030288">
    <property type="term" value="C:outer membrane-bounded periplasmic space"/>
    <property type="evidence" value="ECO:0007669"/>
    <property type="project" value="TreeGrafter"/>
</dbReference>
<evidence type="ECO:0000259" key="7">
    <source>
        <dbReference type="Pfam" id="PF00384"/>
    </source>
</evidence>
<dbReference type="Gene3D" id="3.40.228.10">
    <property type="entry name" value="Dimethylsulfoxide Reductase, domain 2"/>
    <property type="match status" value="1"/>
</dbReference>
<dbReference type="GO" id="GO:0009061">
    <property type="term" value="P:anaerobic respiration"/>
    <property type="evidence" value="ECO:0007669"/>
    <property type="project" value="TreeGrafter"/>
</dbReference>
<dbReference type="Pfam" id="PF18364">
    <property type="entry name" value="Molybdopterin_N"/>
    <property type="match status" value="1"/>
</dbReference>
<feature type="binding site" evidence="6">
    <location>
        <position position="789"/>
    </location>
    <ligand>
        <name>Mo-bis(molybdopterin guanine dinucleotide)</name>
        <dbReference type="ChEBI" id="CHEBI:60539"/>
    </ligand>
</feature>
<evidence type="ECO:0000256" key="5">
    <source>
        <dbReference type="ARBA" id="ARBA00023002"/>
    </source>
</evidence>
<accession>A0A2P8R124</accession>
<dbReference type="RefSeq" id="WP_106870801.1">
    <property type="nucleotide sequence ID" value="NZ_CP053841.1"/>
</dbReference>
<dbReference type="FunFam" id="2.40.40.20:FF:000009">
    <property type="entry name" value="Biotin sulfoxide reductase 2"/>
    <property type="match status" value="1"/>
</dbReference>
<dbReference type="Pfam" id="PF00384">
    <property type="entry name" value="Molybdopterin"/>
    <property type="match status" value="1"/>
</dbReference>
<dbReference type="GO" id="GO:0030151">
    <property type="term" value="F:molybdenum ion binding"/>
    <property type="evidence" value="ECO:0007669"/>
    <property type="project" value="TreeGrafter"/>
</dbReference>
<comment type="caution">
    <text evidence="10">The sequence shown here is derived from an EMBL/GenBank/DDBJ whole genome shotgun (WGS) entry which is preliminary data.</text>
</comment>
<comment type="similarity">
    <text evidence="1">Belongs to the prokaryotic molybdopterin-containing oxidoreductase family.</text>
</comment>
<feature type="domain" description="Molybdopterin oxidoreductase" evidence="7">
    <location>
        <begin position="96"/>
        <end position="565"/>
    </location>
</feature>
<feature type="domain" description="Molybdopterin dinucleotide-binding" evidence="8">
    <location>
        <begin position="689"/>
        <end position="807"/>
    </location>
</feature>
<dbReference type="GO" id="GO:0016491">
    <property type="term" value="F:oxidoreductase activity"/>
    <property type="evidence" value="ECO:0007669"/>
    <property type="project" value="UniProtKB-KW"/>
</dbReference>
<protein>
    <submittedName>
        <fullName evidence="10">Trimethylamine-N-oxide reductase TorA</fullName>
    </submittedName>
</protein>
<dbReference type="OrthoDB" id="9759518at2"/>
<keyword evidence="3 6" id="KW-0479">Metal-binding</keyword>
<dbReference type="InterPro" id="IPR006655">
    <property type="entry name" value="Mopterin_OxRdtase_prok_CS"/>
</dbReference>
<dbReference type="InterPro" id="IPR006657">
    <property type="entry name" value="MoPterin_dinucl-bd_dom"/>
</dbReference>
<evidence type="ECO:0000256" key="2">
    <source>
        <dbReference type="ARBA" id="ARBA00022505"/>
    </source>
</evidence>
<dbReference type="InterPro" id="IPR006658">
    <property type="entry name" value="BisC"/>
</dbReference>
<dbReference type="PANTHER" id="PTHR43742:SF10">
    <property type="entry name" value="TRIMETHYLAMINE-N-OXIDE REDUCTASE 2"/>
    <property type="match status" value="1"/>
</dbReference>
<dbReference type="InterPro" id="IPR041460">
    <property type="entry name" value="Molybdopterin_N"/>
</dbReference>
<evidence type="ECO:0000256" key="3">
    <source>
        <dbReference type="ARBA" id="ARBA00022723"/>
    </source>
</evidence>
<evidence type="ECO:0000256" key="4">
    <source>
        <dbReference type="ARBA" id="ARBA00022764"/>
    </source>
</evidence>
<keyword evidence="11" id="KW-1185">Reference proteome</keyword>
<name>A0A2P8R124_9BACT</name>
<feature type="domain" description="Molybdopterin oxidoreductase N-terminal" evidence="9">
    <location>
        <begin position="51"/>
        <end position="92"/>
    </location>
</feature>
<feature type="binding site" evidence="6">
    <location>
        <position position="369"/>
    </location>
    <ligand>
        <name>Mo-bis(molybdopterin guanine dinucleotide)</name>
        <dbReference type="ChEBI" id="CHEBI:60539"/>
    </ligand>
</feature>
<reference evidence="11" key="1">
    <citation type="submission" date="2017-10" db="EMBL/GenBank/DDBJ databases">
        <title>Campylobacter species from seals.</title>
        <authorList>
            <person name="Gilbert M.J."/>
            <person name="Zomer A.L."/>
            <person name="Timmerman A.J."/>
            <person name="Duim B."/>
            <person name="Wagenaar J.A."/>
        </authorList>
    </citation>
    <scope>NUCLEOTIDE SEQUENCE [LARGE SCALE GENOMIC DNA]</scope>
    <source>
        <strain evidence="11">17S00004-5</strain>
    </source>
</reference>
<dbReference type="CDD" id="cd02769">
    <property type="entry name" value="MopB_DMSOR-BSOR-TMAOR"/>
    <property type="match status" value="1"/>
</dbReference>
<feature type="binding site" evidence="6">
    <location>
        <position position="158"/>
    </location>
    <ligand>
        <name>Mo-bis(molybdopterin guanine dinucleotide)</name>
        <dbReference type="ChEBI" id="CHEBI:60539"/>
    </ligand>
</feature>
<dbReference type="Pfam" id="PF01568">
    <property type="entry name" value="Molydop_binding"/>
    <property type="match status" value="1"/>
</dbReference>
<gene>
    <name evidence="10" type="ORF">CQ405_03815</name>
</gene>
<dbReference type="InterPro" id="IPR009010">
    <property type="entry name" value="Asp_de-COase-like_dom_sf"/>
</dbReference>
<dbReference type="Gene3D" id="3.90.55.10">
    <property type="entry name" value="Dimethylsulfoxide Reductase, domain 3"/>
    <property type="match status" value="1"/>
</dbReference>
<sequence>MSHIKTDLSRRKSLKVLAAAASMPLFMQTNLFSAQNAKKGFKLIKDGEVVTGAHWGVLKLTIKDGKIVKSEALKKTSEIKNPLQDHIAELVYAKDRVKYPYVRKSYLQNPDDPKRELRGADEWVRVSYEEAIDLIAKELKKTIKATGNDSIYAGSYGWKSSGNVQNSRILLHRFMNSIGGFVGGLGDYSTAASQIIMPHVLGTIEVYEQQTAWPLVLEHSDIVVIWGANPISTLRIAWTITDELGFKYFEELKKSGKKIVFIDPIKNETCKYLDAQWIAPRPNTDVAMMLGMMHELYTSGKYDKEFIENYTHGFDKFLPYLLGKGKDKTEKTPKWASEICGIDEKTIKELAHMFYENRTMIMSGWGMQRSHHGEQPHWALVTLCSMLGQIGLPGGGFGLSYHYSNGGVPTAKAGIVAGIGSGTSNGGTGQSWLQKATSHAIPVARIADALLNPGKTIDHNGKKITYPKLEFIYWVGGNPLVHHQDTNTNIKAWRQPRTVVVNEIYWTPTARMADIVMPITTSYERDDISMTGDYSNLSIVPMRQAVEEVGESRDDYEIFTDLAKKFGVEKEYTEGRTALEWIEYFYEKAREQAKGMQLEELNGVVMKPFAEFWEENKPIEFVQNMESFDYVRYGDFREDPILEPLGTPSGLIEIYSETIEKMNYDDCHAHPTWFEPIEWLGMKQKPAEFHMISVHPTNRLHSQQNNIVLRDSYAVANREPIWINEKDAKAKGIKTGDIVRVFNKRGQVLAGAVVTKDIMQGVVKLDEGAWYDPLNSKEANTICKNGSANVLTIDMPTSKLANGNISHTALVNIEKYEGKAPELSIFKHIDPKS</sequence>
<feature type="binding site" evidence="6">
    <location>
        <position position="478"/>
    </location>
    <ligand>
        <name>Mo-bis(molybdopterin guanine dinucleotide)</name>
        <dbReference type="ChEBI" id="CHEBI:60539"/>
    </ligand>
</feature>
<dbReference type="GO" id="GO:0009055">
    <property type="term" value="F:electron transfer activity"/>
    <property type="evidence" value="ECO:0007669"/>
    <property type="project" value="TreeGrafter"/>
</dbReference>
<dbReference type="Proteomes" id="UP000240535">
    <property type="component" value="Unassembled WGS sequence"/>
</dbReference>
<dbReference type="FunFam" id="3.40.228.10:FF:000003">
    <property type="entry name" value="Biotin sulfoxide reductase 2"/>
    <property type="match status" value="1"/>
</dbReference>